<dbReference type="InterPro" id="IPR021151">
    <property type="entry name" value="GINS_A"/>
</dbReference>
<feature type="region of interest" description="Disordered" evidence="5">
    <location>
        <begin position="206"/>
        <end position="237"/>
    </location>
</feature>
<keyword evidence="9" id="KW-1185">Reference proteome</keyword>
<evidence type="ECO:0000256" key="5">
    <source>
        <dbReference type="SAM" id="MobiDB-lite"/>
    </source>
</evidence>
<dbReference type="CDD" id="cd11710">
    <property type="entry name" value="GINS_A_psf1"/>
    <property type="match status" value="1"/>
</dbReference>
<feature type="compositionally biased region" description="Basic and acidic residues" evidence="5">
    <location>
        <begin position="227"/>
        <end position="237"/>
    </location>
</feature>
<evidence type="ECO:0000313" key="8">
    <source>
        <dbReference type="EMBL" id="GBG75645.1"/>
    </source>
</evidence>
<comment type="similarity">
    <text evidence="2">Belongs to the GINS1/PSF1 family.</text>
</comment>
<accession>A0A388L019</accession>
<dbReference type="Pfam" id="PF24997">
    <property type="entry name" value="PSF1_C"/>
    <property type="match status" value="1"/>
</dbReference>
<keyword evidence="3" id="KW-0235">DNA replication</keyword>
<dbReference type="Pfam" id="PF05916">
    <property type="entry name" value="Sld5"/>
    <property type="match status" value="1"/>
</dbReference>
<dbReference type="SUPFAM" id="SSF53335">
    <property type="entry name" value="S-adenosyl-L-methionine-dependent methyltransferases"/>
    <property type="match status" value="1"/>
</dbReference>
<dbReference type="CDD" id="cd21696">
    <property type="entry name" value="GINS_B_Psf1"/>
    <property type="match status" value="1"/>
</dbReference>
<organism evidence="8 9">
    <name type="scientific">Chara braunii</name>
    <name type="common">Braun's stonewort</name>
    <dbReference type="NCBI Taxonomy" id="69332"/>
    <lineage>
        <taxon>Eukaryota</taxon>
        <taxon>Viridiplantae</taxon>
        <taxon>Streptophyta</taxon>
        <taxon>Charophyceae</taxon>
        <taxon>Charales</taxon>
        <taxon>Characeae</taxon>
        <taxon>Chara</taxon>
    </lineage>
</organism>
<evidence type="ECO:0000313" key="9">
    <source>
        <dbReference type="Proteomes" id="UP000265515"/>
    </source>
</evidence>
<dbReference type="GO" id="GO:0000811">
    <property type="term" value="C:GINS complex"/>
    <property type="evidence" value="ECO:0007669"/>
    <property type="project" value="InterPro"/>
</dbReference>
<dbReference type="InterPro" id="IPR056783">
    <property type="entry name" value="PSF1_C"/>
</dbReference>
<dbReference type="Gene3D" id="3.40.50.150">
    <property type="entry name" value="Vaccinia Virus protein VP39"/>
    <property type="match status" value="1"/>
</dbReference>
<dbReference type="PANTHER" id="PTHR23108:SF0">
    <property type="entry name" value="METHYLTRANSFERASE-LIKE PROTEIN 22"/>
    <property type="match status" value="1"/>
</dbReference>
<feature type="domain" description="DNA replication complex GINS protein PSF1 C-terminal" evidence="7">
    <location>
        <begin position="146"/>
        <end position="196"/>
    </location>
</feature>
<dbReference type="STRING" id="69332.A0A388L019"/>
<gene>
    <name evidence="8" type="ORF">CBR_g20274</name>
</gene>
<dbReference type="Gene3D" id="1.20.58.1030">
    <property type="match status" value="1"/>
</dbReference>
<sequence>MFCRKASRLLREHHRVDADQLVPYDEDLTNQVVEETSEHFRQILNTLTRLQGENVDWKDAGPEDATGVLIHHQSLLRNKRCLMAYVYDRMARIKELRWQLGAVLPAEVQRHLCQSEKTFFKDYDRLLGTYMSAVDVDLTVDVVPPKDPFIEVRVLENAGSMLLEDKIAHLEPNSVHLIKREEAEPLIMQGVLEHIWTSSHTSASAVHVGRLRSDTDREDDEEEEDESSRHMDSAEKRACEDISYEVDDEGDIVVTRRPTRGTIASNIGTRSHQNDDVIIIHHSMETPIAGVGMQVWRGTIALADYILHCIDTSPKQNAFSDAVVIELGGGTGLAGIIAARAARCVFITDRGEDVLDNCLRNILHNNCSFNAEEQKGVKVRELDWLKSWPPPTLRDNCTGEGSEGDSALVQKAGIGISSVVLLSTDIHSFGWSAAEIQEADEASILLAADVVYDDQITDAFFSLLRKLMPSGSSKVLYLAIEKRFNFTIADCETVAHGYRHFRRQFTACEGMVVEEECDSVLQMGEAAPGAAGTCVPCSETRLAVDQGGLCGKQIPLAHIPQYLQGFDHGAELELWEITARSSSFMSGR</sequence>
<dbReference type="GO" id="GO:0008276">
    <property type="term" value="F:protein methyltransferase activity"/>
    <property type="evidence" value="ECO:0007669"/>
    <property type="project" value="InterPro"/>
</dbReference>
<dbReference type="InterPro" id="IPR038899">
    <property type="entry name" value="METTL22"/>
</dbReference>
<dbReference type="PANTHER" id="PTHR23108">
    <property type="entry name" value="METHYLTRANSFERASE-RELATED"/>
    <property type="match status" value="1"/>
</dbReference>
<comment type="caution">
    <text evidence="8">The sequence shown here is derived from an EMBL/GenBank/DDBJ whole genome shotgun (WGS) entry which is preliminary data.</text>
</comment>
<reference evidence="8 9" key="1">
    <citation type="journal article" date="2018" name="Cell">
        <title>The Chara Genome: Secondary Complexity and Implications for Plant Terrestrialization.</title>
        <authorList>
            <person name="Nishiyama T."/>
            <person name="Sakayama H."/>
            <person name="Vries J.D."/>
            <person name="Buschmann H."/>
            <person name="Saint-Marcoux D."/>
            <person name="Ullrich K.K."/>
            <person name="Haas F.B."/>
            <person name="Vanderstraeten L."/>
            <person name="Becker D."/>
            <person name="Lang D."/>
            <person name="Vosolsobe S."/>
            <person name="Rombauts S."/>
            <person name="Wilhelmsson P.K.I."/>
            <person name="Janitza P."/>
            <person name="Kern R."/>
            <person name="Heyl A."/>
            <person name="Rumpler F."/>
            <person name="Villalobos L.I.A.C."/>
            <person name="Clay J.M."/>
            <person name="Skokan R."/>
            <person name="Toyoda A."/>
            <person name="Suzuki Y."/>
            <person name="Kagoshima H."/>
            <person name="Schijlen E."/>
            <person name="Tajeshwar N."/>
            <person name="Catarino B."/>
            <person name="Hetherington A.J."/>
            <person name="Saltykova A."/>
            <person name="Bonnot C."/>
            <person name="Breuninger H."/>
            <person name="Symeonidi A."/>
            <person name="Radhakrishnan G.V."/>
            <person name="Van Nieuwerburgh F."/>
            <person name="Deforce D."/>
            <person name="Chang C."/>
            <person name="Karol K.G."/>
            <person name="Hedrich R."/>
            <person name="Ulvskov P."/>
            <person name="Glockner G."/>
            <person name="Delwiche C.F."/>
            <person name="Petrasek J."/>
            <person name="Van de Peer Y."/>
            <person name="Friml J."/>
            <person name="Beilby M."/>
            <person name="Dolan L."/>
            <person name="Kohara Y."/>
            <person name="Sugano S."/>
            <person name="Fujiyama A."/>
            <person name="Delaux P.-M."/>
            <person name="Quint M."/>
            <person name="TheiBen G."/>
            <person name="Hagemann M."/>
            <person name="Harholt J."/>
            <person name="Dunand C."/>
            <person name="Zachgo S."/>
            <person name="Langdale J."/>
            <person name="Maumus F."/>
            <person name="Straeten D.V.D."/>
            <person name="Gould S.B."/>
            <person name="Rensing S.A."/>
        </authorList>
    </citation>
    <scope>NUCLEOTIDE SEQUENCE [LARGE SCALE GENOMIC DNA]</scope>
    <source>
        <strain evidence="8 9">S276</strain>
    </source>
</reference>
<dbReference type="InterPro" id="IPR029063">
    <property type="entry name" value="SAM-dependent_MTases_sf"/>
</dbReference>
<dbReference type="Proteomes" id="UP000265515">
    <property type="component" value="Unassembled WGS sequence"/>
</dbReference>
<feature type="domain" description="GINS subunit" evidence="6">
    <location>
        <begin position="68"/>
        <end position="133"/>
    </location>
</feature>
<dbReference type="Gramene" id="GBG75645">
    <property type="protein sequence ID" value="GBG75645"/>
    <property type="gene ID" value="CBR_g20274"/>
</dbReference>
<evidence type="ECO:0000259" key="6">
    <source>
        <dbReference type="Pfam" id="PF05916"/>
    </source>
</evidence>
<evidence type="ECO:0000256" key="1">
    <source>
        <dbReference type="ARBA" id="ARBA00004123"/>
    </source>
</evidence>
<evidence type="ECO:0000256" key="2">
    <source>
        <dbReference type="ARBA" id="ARBA00006677"/>
    </source>
</evidence>
<protein>
    <submittedName>
        <fullName evidence="8">Uncharacterized protein</fullName>
    </submittedName>
</protein>
<dbReference type="Pfam" id="PF10294">
    <property type="entry name" value="Methyltransf_16"/>
    <property type="match status" value="1"/>
</dbReference>
<dbReference type="InterPro" id="IPR036224">
    <property type="entry name" value="GINS_bundle-like_dom_sf"/>
</dbReference>
<feature type="compositionally biased region" description="Acidic residues" evidence="5">
    <location>
        <begin position="216"/>
        <end position="226"/>
    </location>
</feature>
<dbReference type="EMBL" id="BFEA01000228">
    <property type="protein sequence ID" value="GBG75645.1"/>
    <property type="molecule type" value="Genomic_DNA"/>
</dbReference>
<dbReference type="OrthoDB" id="10252587at2759"/>
<dbReference type="InterPro" id="IPR005339">
    <property type="entry name" value="GINS_Psf1"/>
</dbReference>
<dbReference type="AlphaFoldDB" id="A0A388L019"/>
<dbReference type="GO" id="GO:0006260">
    <property type="term" value="P:DNA replication"/>
    <property type="evidence" value="ECO:0007669"/>
    <property type="project" value="UniProtKB-KW"/>
</dbReference>
<comment type="subcellular location">
    <subcellularLocation>
        <location evidence="1">Nucleus</location>
    </subcellularLocation>
</comment>
<keyword evidence="4" id="KW-0539">Nucleus</keyword>
<evidence type="ECO:0000256" key="3">
    <source>
        <dbReference type="ARBA" id="ARBA00022705"/>
    </source>
</evidence>
<evidence type="ECO:0000256" key="4">
    <source>
        <dbReference type="ARBA" id="ARBA00023242"/>
    </source>
</evidence>
<evidence type="ECO:0000259" key="7">
    <source>
        <dbReference type="Pfam" id="PF24997"/>
    </source>
</evidence>
<proteinExistence type="inferred from homology"/>
<name>A0A388L019_CHABU</name>
<dbReference type="SUPFAM" id="SSF158573">
    <property type="entry name" value="GINS helical bundle-like"/>
    <property type="match status" value="1"/>
</dbReference>
<dbReference type="InterPro" id="IPR019410">
    <property type="entry name" value="Methyltransf_16"/>
</dbReference>